<dbReference type="GO" id="GO:0016358">
    <property type="term" value="P:dendrite development"/>
    <property type="evidence" value="ECO:0007669"/>
    <property type="project" value="TreeGrafter"/>
</dbReference>
<dbReference type="Gene3D" id="2.40.50.120">
    <property type="match status" value="1"/>
</dbReference>
<keyword evidence="6" id="KW-0325">Glycoprotein</keyword>
<dbReference type="CDD" id="cd03579">
    <property type="entry name" value="NTR_netrin-1_like"/>
    <property type="match status" value="1"/>
</dbReference>
<dbReference type="SUPFAM" id="SSF57196">
    <property type="entry name" value="EGF/Laminin"/>
    <property type="match status" value="1"/>
</dbReference>
<keyword evidence="5 8" id="KW-1015">Disulfide bond</keyword>
<dbReference type="FunFam" id="2.10.25.10:FF:000048">
    <property type="entry name" value="Netrin 3"/>
    <property type="match status" value="1"/>
</dbReference>
<dbReference type="VEuPathDB" id="VectorBase:CSON004133"/>
<dbReference type="InterPro" id="IPR050440">
    <property type="entry name" value="Laminin/Netrin_ECM"/>
</dbReference>
<feature type="region of interest" description="Disordered" evidence="9">
    <location>
        <begin position="73"/>
        <end position="97"/>
    </location>
</feature>
<dbReference type="PANTHER" id="PTHR10574:SF365">
    <property type="entry name" value="NETRIN-A-RELATED"/>
    <property type="match status" value="1"/>
</dbReference>
<name>A0A336LT47_CULSO</name>
<dbReference type="GO" id="GO:0009887">
    <property type="term" value="P:animal organ morphogenesis"/>
    <property type="evidence" value="ECO:0007669"/>
    <property type="project" value="TreeGrafter"/>
</dbReference>
<dbReference type="PROSITE" id="PS50027">
    <property type="entry name" value="EGF_LAM_2"/>
    <property type="match status" value="1"/>
</dbReference>
<evidence type="ECO:0000259" key="10">
    <source>
        <dbReference type="PROSITE" id="PS50027"/>
    </source>
</evidence>
<dbReference type="CDD" id="cd00055">
    <property type="entry name" value="EGF_Lam"/>
    <property type="match status" value="1"/>
</dbReference>
<evidence type="ECO:0000256" key="7">
    <source>
        <dbReference type="ARBA" id="ARBA00023292"/>
    </source>
</evidence>
<feature type="domain" description="Laminin EGF-like" evidence="10">
    <location>
        <begin position="11"/>
        <end position="60"/>
    </location>
</feature>
<dbReference type="OMA" id="DDECKEC"/>
<evidence type="ECO:0000256" key="5">
    <source>
        <dbReference type="ARBA" id="ARBA00023157"/>
    </source>
</evidence>
<dbReference type="SMART" id="SM00643">
    <property type="entry name" value="C345C"/>
    <property type="match status" value="1"/>
</dbReference>
<dbReference type="Pfam" id="PF00053">
    <property type="entry name" value="EGF_laminin"/>
    <property type="match status" value="1"/>
</dbReference>
<feature type="disulfide bond" evidence="8">
    <location>
        <begin position="32"/>
        <end position="41"/>
    </location>
</feature>
<evidence type="ECO:0000256" key="9">
    <source>
        <dbReference type="SAM" id="MobiDB-lite"/>
    </source>
</evidence>
<evidence type="ECO:0000256" key="1">
    <source>
        <dbReference type="ARBA" id="ARBA00004613"/>
    </source>
</evidence>
<dbReference type="GO" id="GO:0008045">
    <property type="term" value="P:motor neuron axon guidance"/>
    <property type="evidence" value="ECO:0007669"/>
    <property type="project" value="TreeGrafter"/>
</dbReference>
<dbReference type="InterPro" id="IPR002049">
    <property type="entry name" value="LE_dom"/>
</dbReference>
<dbReference type="InterPro" id="IPR008993">
    <property type="entry name" value="TIMP-like_OB-fold"/>
</dbReference>
<feature type="disulfide bond" evidence="8">
    <location>
        <begin position="11"/>
        <end position="23"/>
    </location>
</feature>
<evidence type="ECO:0000256" key="8">
    <source>
        <dbReference type="PROSITE-ProRule" id="PRU00460"/>
    </source>
</evidence>
<feature type="domain" description="NTR" evidence="11">
    <location>
        <begin position="102"/>
        <end position="252"/>
    </location>
</feature>
<keyword evidence="3" id="KW-0732">Signal</keyword>
<dbReference type="EMBL" id="UFQT01000179">
    <property type="protein sequence ID" value="SSX21202.1"/>
    <property type="molecule type" value="Genomic_DNA"/>
</dbReference>
<dbReference type="PANTHER" id="PTHR10574">
    <property type="entry name" value="NETRIN/LAMININ-RELATED"/>
    <property type="match status" value="1"/>
</dbReference>
<dbReference type="InterPro" id="IPR018933">
    <property type="entry name" value="Netrin_module_non-TIMP"/>
</dbReference>
<dbReference type="Gene3D" id="2.10.25.10">
    <property type="entry name" value="Laminin"/>
    <property type="match status" value="1"/>
</dbReference>
<evidence type="ECO:0000256" key="3">
    <source>
        <dbReference type="ARBA" id="ARBA00022729"/>
    </source>
</evidence>
<protein>
    <submittedName>
        <fullName evidence="12">CSON004133 protein</fullName>
    </submittedName>
</protein>
<organism evidence="12">
    <name type="scientific">Culicoides sonorensis</name>
    <name type="common">Biting midge</name>
    <dbReference type="NCBI Taxonomy" id="179676"/>
    <lineage>
        <taxon>Eukaryota</taxon>
        <taxon>Metazoa</taxon>
        <taxon>Ecdysozoa</taxon>
        <taxon>Arthropoda</taxon>
        <taxon>Hexapoda</taxon>
        <taxon>Insecta</taxon>
        <taxon>Pterygota</taxon>
        <taxon>Neoptera</taxon>
        <taxon>Endopterygota</taxon>
        <taxon>Diptera</taxon>
        <taxon>Nematocera</taxon>
        <taxon>Chironomoidea</taxon>
        <taxon>Ceratopogonidae</taxon>
        <taxon>Ceratopogoninae</taxon>
        <taxon>Culicoides</taxon>
        <taxon>Monoculicoides</taxon>
    </lineage>
</organism>
<accession>A0A336LT47</accession>
<feature type="disulfide bond" evidence="8">
    <location>
        <begin position="44"/>
        <end position="58"/>
    </location>
</feature>
<keyword evidence="4" id="KW-0677">Repeat</keyword>
<evidence type="ECO:0000256" key="4">
    <source>
        <dbReference type="ARBA" id="ARBA00022737"/>
    </source>
</evidence>
<gene>
    <name evidence="12" type="primary">CSON004133</name>
</gene>
<keyword evidence="2" id="KW-0964">Secreted</keyword>
<dbReference type="SUPFAM" id="SSF50242">
    <property type="entry name" value="TIMP-like"/>
    <property type="match status" value="1"/>
</dbReference>
<reference evidence="12" key="1">
    <citation type="submission" date="2018-07" db="EMBL/GenBank/DDBJ databases">
        <authorList>
            <person name="Quirk P.G."/>
            <person name="Krulwich T.A."/>
        </authorList>
    </citation>
    <scope>NUCLEOTIDE SEQUENCE</scope>
</reference>
<evidence type="ECO:0000259" key="11">
    <source>
        <dbReference type="PROSITE" id="PS50189"/>
    </source>
</evidence>
<feature type="disulfide bond" evidence="8">
    <location>
        <begin position="13"/>
        <end position="30"/>
    </location>
</feature>
<dbReference type="SMART" id="SM00180">
    <property type="entry name" value="EGF_Lam"/>
    <property type="match status" value="1"/>
</dbReference>
<dbReference type="PROSITE" id="PS50189">
    <property type="entry name" value="NTR"/>
    <property type="match status" value="1"/>
</dbReference>
<keyword evidence="7 8" id="KW-0424">Laminin EGF-like domain</keyword>
<dbReference type="GO" id="GO:0005604">
    <property type="term" value="C:basement membrane"/>
    <property type="evidence" value="ECO:0007669"/>
    <property type="project" value="TreeGrafter"/>
</dbReference>
<dbReference type="GO" id="GO:0005576">
    <property type="term" value="C:extracellular region"/>
    <property type="evidence" value="ECO:0007669"/>
    <property type="project" value="UniProtKB-SubCell"/>
</dbReference>
<dbReference type="GO" id="GO:0009888">
    <property type="term" value="P:tissue development"/>
    <property type="evidence" value="ECO:0007669"/>
    <property type="project" value="TreeGrafter"/>
</dbReference>
<sequence>MNNKLYLDKTCDCHPIGSSGRTCNHTSGQCPCKDGVTGLTCNRCARGYQQTNSPIAPCIKIPRIIEMQSDTNPEVYQQDPDASSYAYTDESDDDDDDVDDECKECKLAPKRLNLNKFCKRDYAIMARVVGRETATAIKSASSREVTSNNKNRGEYADMVKFNLIIQQIFKRTDDGPLADAVKRTPITMMISVNDLQCQCPKVKINKSYLILGRDDDGTDTTLGLSDRSIFIEWKDDWQRKLQQFKRQSSRACDSRY</sequence>
<dbReference type="PROSITE" id="PS01248">
    <property type="entry name" value="EGF_LAM_1"/>
    <property type="match status" value="1"/>
</dbReference>
<evidence type="ECO:0000256" key="6">
    <source>
        <dbReference type="ARBA" id="ARBA00023180"/>
    </source>
</evidence>
<dbReference type="AlphaFoldDB" id="A0A336LT47"/>
<proteinExistence type="predicted"/>
<dbReference type="InterPro" id="IPR001134">
    <property type="entry name" value="Netrin_domain"/>
</dbReference>
<evidence type="ECO:0000313" key="12">
    <source>
        <dbReference type="EMBL" id="SSX21202.1"/>
    </source>
</evidence>
<evidence type="ECO:0000256" key="2">
    <source>
        <dbReference type="ARBA" id="ARBA00022525"/>
    </source>
</evidence>
<comment type="subcellular location">
    <subcellularLocation>
        <location evidence="1">Secreted</location>
    </subcellularLocation>
</comment>
<dbReference type="Pfam" id="PF01759">
    <property type="entry name" value="NTR"/>
    <property type="match status" value="1"/>
</dbReference>